<dbReference type="Proteomes" id="UP001501747">
    <property type="component" value="Unassembled WGS sequence"/>
</dbReference>
<gene>
    <name evidence="1" type="ORF">GCM10022247_31760</name>
</gene>
<protein>
    <submittedName>
        <fullName evidence="1">Uncharacterized protein</fullName>
    </submittedName>
</protein>
<organism evidence="1 2">
    <name type="scientific">Allokutzneria multivorans</name>
    <dbReference type="NCBI Taxonomy" id="1142134"/>
    <lineage>
        <taxon>Bacteria</taxon>
        <taxon>Bacillati</taxon>
        <taxon>Actinomycetota</taxon>
        <taxon>Actinomycetes</taxon>
        <taxon>Pseudonocardiales</taxon>
        <taxon>Pseudonocardiaceae</taxon>
        <taxon>Allokutzneria</taxon>
    </lineage>
</organism>
<dbReference type="EMBL" id="BAABAL010000009">
    <property type="protein sequence ID" value="GAA4007341.1"/>
    <property type="molecule type" value="Genomic_DNA"/>
</dbReference>
<evidence type="ECO:0000313" key="1">
    <source>
        <dbReference type="EMBL" id="GAA4007341.1"/>
    </source>
</evidence>
<accession>A0ABP7S6E9</accession>
<keyword evidence="2" id="KW-1185">Reference proteome</keyword>
<comment type="caution">
    <text evidence="1">The sequence shown here is derived from an EMBL/GenBank/DDBJ whole genome shotgun (WGS) entry which is preliminary data.</text>
</comment>
<sequence length="107" mass="11848">MAFTADFLARLKECVLGTGPVELARPDAVAEFADYLSHLPETDRRLRYLNTVDEVSSVFWNSEEIWSELVPDFGVEDRDCDALLDSLVDATIAAEVDSIELGLQDPG</sequence>
<evidence type="ECO:0000313" key="2">
    <source>
        <dbReference type="Proteomes" id="UP001501747"/>
    </source>
</evidence>
<name>A0ABP7S6E9_9PSEU</name>
<proteinExistence type="predicted"/>
<dbReference type="RefSeq" id="WP_344875363.1">
    <property type="nucleotide sequence ID" value="NZ_BAABAL010000009.1"/>
</dbReference>
<reference evidence="2" key="1">
    <citation type="journal article" date="2019" name="Int. J. Syst. Evol. Microbiol.">
        <title>The Global Catalogue of Microorganisms (GCM) 10K type strain sequencing project: providing services to taxonomists for standard genome sequencing and annotation.</title>
        <authorList>
            <consortium name="The Broad Institute Genomics Platform"/>
            <consortium name="The Broad Institute Genome Sequencing Center for Infectious Disease"/>
            <person name="Wu L."/>
            <person name="Ma J."/>
        </authorList>
    </citation>
    <scope>NUCLEOTIDE SEQUENCE [LARGE SCALE GENOMIC DNA]</scope>
    <source>
        <strain evidence="2">JCM 17342</strain>
    </source>
</reference>